<accession>A0ABV5KEA7</accession>
<dbReference type="EMBL" id="JBHMDG010000028">
    <property type="protein sequence ID" value="MFB9315064.1"/>
    <property type="molecule type" value="Genomic_DNA"/>
</dbReference>
<evidence type="ECO:0008006" key="4">
    <source>
        <dbReference type="Google" id="ProtNLM"/>
    </source>
</evidence>
<evidence type="ECO:0000313" key="3">
    <source>
        <dbReference type="Proteomes" id="UP001589750"/>
    </source>
</evidence>
<name>A0ABV5KEA7_9ACTN</name>
<feature type="signal peptide" evidence="1">
    <location>
        <begin position="1"/>
        <end position="26"/>
    </location>
</feature>
<evidence type="ECO:0000256" key="1">
    <source>
        <dbReference type="SAM" id="SignalP"/>
    </source>
</evidence>
<reference evidence="2 3" key="1">
    <citation type="submission" date="2024-09" db="EMBL/GenBank/DDBJ databases">
        <authorList>
            <person name="Sun Q."/>
            <person name="Mori K."/>
        </authorList>
    </citation>
    <scope>NUCLEOTIDE SEQUENCE [LARGE SCALE GENOMIC DNA]</scope>
    <source>
        <strain evidence="2 3">JCM 9626</strain>
    </source>
</reference>
<feature type="chain" id="PRO_5045572349" description="Secreted protein" evidence="1">
    <location>
        <begin position="27"/>
        <end position="169"/>
    </location>
</feature>
<evidence type="ECO:0000313" key="2">
    <source>
        <dbReference type="EMBL" id="MFB9315064.1"/>
    </source>
</evidence>
<proteinExistence type="predicted"/>
<keyword evidence="3" id="KW-1185">Reference proteome</keyword>
<dbReference type="RefSeq" id="WP_140007340.1">
    <property type="nucleotide sequence ID" value="NZ_JBHMDG010000028.1"/>
</dbReference>
<sequence>MRTRPSPSFVVAVLALVVASGGAGYAAGTVTSSQIADNTIQSRDIRNATIEGVDVASRSLPRTKISKGCASGEVAVFGGCVATASRGPSSHQAAVDDCNNRNGRLPTTGEVQWIRSHMEFAWADGNPSQYEFTGDFTGGYPYTPIAFDRSGNGIDNASANLFWHHCVTS</sequence>
<dbReference type="Proteomes" id="UP001589750">
    <property type="component" value="Unassembled WGS sequence"/>
</dbReference>
<keyword evidence="1" id="KW-0732">Signal</keyword>
<organism evidence="2 3">
    <name type="scientific">Nocardioides plantarum</name>
    <dbReference type="NCBI Taxonomy" id="29299"/>
    <lineage>
        <taxon>Bacteria</taxon>
        <taxon>Bacillati</taxon>
        <taxon>Actinomycetota</taxon>
        <taxon>Actinomycetes</taxon>
        <taxon>Propionibacteriales</taxon>
        <taxon>Nocardioidaceae</taxon>
        <taxon>Nocardioides</taxon>
    </lineage>
</organism>
<gene>
    <name evidence="2" type="ORF">ACFFRI_18575</name>
</gene>
<comment type="caution">
    <text evidence="2">The sequence shown here is derived from an EMBL/GenBank/DDBJ whole genome shotgun (WGS) entry which is preliminary data.</text>
</comment>
<protein>
    <recommendedName>
        <fullName evidence="4">Secreted protein</fullName>
    </recommendedName>
</protein>